<gene>
    <name evidence="1" type="ORF">IscW_ISCW017920</name>
</gene>
<dbReference type="VEuPathDB" id="VectorBase:ISCW017920"/>
<protein>
    <submittedName>
        <fullName evidence="1 2">Uncharacterized protein</fullName>
    </submittedName>
</protein>
<reference evidence="1 3" key="1">
    <citation type="submission" date="2008-03" db="EMBL/GenBank/DDBJ databases">
        <title>Annotation of Ixodes scapularis.</title>
        <authorList>
            <consortium name="Ixodes scapularis Genome Project Consortium"/>
            <person name="Caler E."/>
            <person name="Hannick L.I."/>
            <person name="Bidwell S."/>
            <person name="Joardar V."/>
            <person name="Thiagarajan M."/>
            <person name="Amedeo P."/>
            <person name="Galinsky K.J."/>
            <person name="Schobel S."/>
            <person name="Inman J."/>
            <person name="Hostetler J."/>
            <person name="Miller J."/>
            <person name="Hammond M."/>
            <person name="Megy K."/>
            <person name="Lawson D."/>
            <person name="Kodira C."/>
            <person name="Sutton G."/>
            <person name="Meyer J."/>
            <person name="Hill C.A."/>
            <person name="Birren B."/>
            <person name="Nene V."/>
            <person name="Collins F."/>
            <person name="Alarcon-Chaidez F."/>
            <person name="Wikel S."/>
            <person name="Strausberg R."/>
        </authorList>
    </citation>
    <scope>NUCLEOTIDE SEQUENCE [LARGE SCALE GENOMIC DNA]</scope>
    <source>
        <strain evidence="3">Wikel</strain>
        <strain evidence="1">Wikel colony</strain>
    </source>
</reference>
<dbReference type="EMBL" id="ABJB010646794">
    <property type="status" value="NOT_ANNOTATED_CDS"/>
    <property type="molecule type" value="Genomic_DNA"/>
</dbReference>
<dbReference type="EnsemblMetazoa" id="ISCW017920-RA">
    <property type="protein sequence ID" value="ISCW017920-PA"/>
    <property type="gene ID" value="ISCW017920"/>
</dbReference>
<proteinExistence type="predicted"/>
<dbReference type="EMBL" id="ABJB010313793">
    <property type="status" value="NOT_ANNOTATED_CDS"/>
    <property type="molecule type" value="Genomic_DNA"/>
</dbReference>
<accession>B7PHZ5</accession>
<evidence type="ECO:0000313" key="3">
    <source>
        <dbReference type="Proteomes" id="UP000001555"/>
    </source>
</evidence>
<organism>
    <name type="scientific">Ixodes scapularis</name>
    <name type="common">Black-legged tick</name>
    <name type="synonym">Deer tick</name>
    <dbReference type="NCBI Taxonomy" id="6945"/>
    <lineage>
        <taxon>Eukaryota</taxon>
        <taxon>Metazoa</taxon>
        <taxon>Ecdysozoa</taxon>
        <taxon>Arthropoda</taxon>
        <taxon>Chelicerata</taxon>
        <taxon>Arachnida</taxon>
        <taxon>Acari</taxon>
        <taxon>Parasitiformes</taxon>
        <taxon>Ixodida</taxon>
        <taxon>Ixodoidea</taxon>
        <taxon>Ixodidae</taxon>
        <taxon>Ixodinae</taxon>
        <taxon>Ixodes</taxon>
    </lineage>
</organism>
<feature type="non-terminal residue" evidence="1">
    <location>
        <position position="1"/>
    </location>
</feature>
<dbReference type="VEuPathDB" id="VectorBase:ISCI017920"/>
<sequence>FIQDFSRQAKIEPVESMSQCIAKALDLAIQKKLKCNMEILQSISVSSTEDGRSRRTRHNQAVAALQVLCWNVKEPGAFKHIFVNKDEGTIPVTPCITYVGGDVEAAELMSLHVDQLRLFDVADAEEGLVSVMAAYWLFGIEYDKKIYNTACLLERLGFKMAYSPLRAVAVKLLNKIA</sequence>
<dbReference type="HOGENOM" id="CLU_1521528_0_0_1"/>
<evidence type="ECO:0000313" key="1">
    <source>
        <dbReference type="EMBL" id="EEC06217.1"/>
    </source>
</evidence>
<keyword evidence="3" id="KW-1185">Reference proteome</keyword>
<dbReference type="PaxDb" id="6945-B7PHZ5"/>
<dbReference type="VEuPathDB" id="VectorBase:ISCP_023559"/>
<dbReference type="EMBL" id="DS716023">
    <property type="protein sequence ID" value="EEC06217.1"/>
    <property type="molecule type" value="Genomic_DNA"/>
</dbReference>
<dbReference type="Proteomes" id="UP000001555">
    <property type="component" value="Unassembled WGS sequence"/>
</dbReference>
<dbReference type="InParanoid" id="B7PHZ5"/>
<evidence type="ECO:0000313" key="2">
    <source>
        <dbReference type="EnsemblMetazoa" id="ISCW017920-PA"/>
    </source>
</evidence>
<dbReference type="AlphaFoldDB" id="B7PHZ5"/>
<dbReference type="OrthoDB" id="6490245at2759"/>
<reference evidence="2" key="2">
    <citation type="submission" date="2020-05" db="UniProtKB">
        <authorList>
            <consortium name="EnsemblMetazoa"/>
        </authorList>
    </citation>
    <scope>IDENTIFICATION</scope>
    <source>
        <strain evidence="2">wikel</strain>
    </source>
</reference>
<name>B7PHZ5_IXOSC</name>
<dbReference type="EMBL" id="ABJB010294869">
    <property type="status" value="NOT_ANNOTATED_CDS"/>
    <property type="molecule type" value="Genomic_DNA"/>
</dbReference>